<organism evidence="7 8">
    <name type="scientific">Apiospora phragmitis</name>
    <dbReference type="NCBI Taxonomy" id="2905665"/>
    <lineage>
        <taxon>Eukaryota</taxon>
        <taxon>Fungi</taxon>
        <taxon>Dikarya</taxon>
        <taxon>Ascomycota</taxon>
        <taxon>Pezizomycotina</taxon>
        <taxon>Sordariomycetes</taxon>
        <taxon>Xylariomycetidae</taxon>
        <taxon>Amphisphaeriales</taxon>
        <taxon>Apiosporaceae</taxon>
        <taxon>Apiospora</taxon>
    </lineage>
</organism>
<evidence type="ECO:0000313" key="7">
    <source>
        <dbReference type="EMBL" id="KAK8058459.1"/>
    </source>
</evidence>
<dbReference type="GeneID" id="92093379"/>
<comment type="cofactor">
    <cofactor evidence="1">
        <name>FAD</name>
        <dbReference type="ChEBI" id="CHEBI:57692"/>
    </cofactor>
</comment>
<evidence type="ECO:0000256" key="4">
    <source>
        <dbReference type="ARBA" id="ARBA00022827"/>
    </source>
</evidence>
<keyword evidence="8" id="KW-1185">Reference proteome</keyword>
<dbReference type="InterPro" id="IPR016166">
    <property type="entry name" value="FAD-bd_PCMH"/>
</dbReference>
<dbReference type="Gene3D" id="3.30.465.10">
    <property type="match status" value="2"/>
</dbReference>
<dbReference type="PROSITE" id="PS51387">
    <property type="entry name" value="FAD_PCMH"/>
    <property type="match status" value="1"/>
</dbReference>
<evidence type="ECO:0000313" key="8">
    <source>
        <dbReference type="Proteomes" id="UP001480595"/>
    </source>
</evidence>
<protein>
    <submittedName>
        <fullName evidence="7">FAD-dependent isoamyl alcohol oxidase</fullName>
    </submittedName>
</protein>
<dbReference type="InterPro" id="IPR006094">
    <property type="entry name" value="Oxid_FAD_bind_N"/>
</dbReference>
<dbReference type="EMBL" id="JAQQWL010000009">
    <property type="protein sequence ID" value="KAK8058459.1"/>
    <property type="molecule type" value="Genomic_DNA"/>
</dbReference>
<dbReference type="InterPro" id="IPR016169">
    <property type="entry name" value="FAD-bd_PCMH_sub2"/>
</dbReference>
<dbReference type="InterPro" id="IPR050416">
    <property type="entry name" value="FAD-linked_Oxidoreductase"/>
</dbReference>
<comment type="similarity">
    <text evidence="2">Belongs to the oxygen-dependent FAD-linked oxidoreductase family.</text>
</comment>
<feature type="domain" description="FAD-binding PCMH-type" evidence="6">
    <location>
        <begin position="120"/>
        <end position="300"/>
    </location>
</feature>
<evidence type="ECO:0000256" key="1">
    <source>
        <dbReference type="ARBA" id="ARBA00001974"/>
    </source>
</evidence>
<evidence type="ECO:0000256" key="3">
    <source>
        <dbReference type="ARBA" id="ARBA00022630"/>
    </source>
</evidence>
<comment type="caution">
    <text evidence="7">The sequence shown here is derived from an EMBL/GenBank/DDBJ whole genome shotgun (WGS) entry which is preliminary data.</text>
</comment>
<dbReference type="InterPro" id="IPR036318">
    <property type="entry name" value="FAD-bd_PCMH-like_sf"/>
</dbReference>
<keyword evidence="5" id="KW-0560">Oxidoreductase</keyword>
<evidence type="ECO:0000259" key="6">
    <source>
        <dbReference type="PROSITE" id="PS51387"/>
    </source>
</evidence>
<dbReference type="Proteomes" id="UP001480595">
    <property type="component" value="Unassembled WGS sequence"/>
</dbReference>
<dbReference type="InterPro" id="IPR012951">
    <property type="entry name" value="BBE"/>
</dbReference>
<keyword evidence="4" id="KW-0274">FAD</keyword>
<evidence type="ECO:0000256" key="5">
    <source>
        <dbReference type="ARBA" id="ARBA00023002"/>
    </source>
</evidence>
<dbReference type="SUPFAM" id="SSF56176">
    <property type="entry name" value="FAD-binding/transporter-associated domain-like"/>
    <property type="match status" value="1"/>
</dbReference>
<dbReference type="PANTHER" id="PTHR42973">
    <property type="entry name" value="BINDING OXIDOREDUCTASE, PUTATIVE (AFU_ORTHOLOGUE AFUA_1G17690)-RELATED"/>
    <property type="match status" value="1"/>
</dbReference>
<gene>
    <name evidence="7" type="ORF">PG994_008907</name>
</gene>
<evidence type="ECO:0000256" key="2">
    <source>
        <dbReference type="ARBA" id="ARBA00005466"/>
    </source>
</evidence>
<dbReference type="Pfam" id="PF01565">
    <property type="entry name" value="FAD_binding_4"/>
    <property type="match status" value="1"/>
</dbReference>
<dbReference type="RefSeq" id="XP_066713905.1">
    <property type="nucleotide sequence ID" value="XM_066860316.1"/>
</dbReference>
<name>A0ABR1UKT3_9PEZI</name>
<dbReference type="PANTHER" id="PTHR42973:SF39">
    <property type="entry name" value="FAD-BINDING PCMH-TYPE DOMAIN-CONTAINING PROTEIN"/>
    <property type="match status" value="1"/>
</dbReference>
<keyword evidence="3" id="KW-0285">Flavoprotein</keyword>
<sequence>MVLVFSIVYTLGIILGLCPYALTVSLPTTRSCKLLPEDHGWPATEDWETLNQTVGGSLIATVPLATVYHGTNFDQDECLKVQQGWPFADAHVAEPAEFLAPYFQNQSCDPFTPRNKPCELGNYAHYSINATEVRHIQEGIRFSHDKNIRLTIKSSGHDLLGKSTGKGSLSIWTHNFKTIEFIDQYYGSPNYTGSAVRLGPGVLTADATAAASARGLRVVTGTCPSVSIAGGYTSGGGHGVFTSQYGMAADNVLEWEVVTPKGEHLVATPQSHQDLYWALSGGGPGTFAVVVSMVTRTYKDGIMEGATLSFDTRSTGGIEQFWNAVTAFQSSLGPVVDAGTVLNYVLTPTSLNSYGLAIADGNESKMNKVIQPVMAAIREVGVSLNVTKTTHNSYMDFFNHYFLDAVTQTPSAQITGGRIVPRHLMERQSTADKVTQALRQATESGFNTICGAVNANKPRLYLNAVLPLWRSALLHCIFVKSWDFTVPRNDMVDYQKRLTNQIMPKVEAATPGGGSYLNEANFEQPGWQHAFYGSNYPRLRKIKQELDPLGVLFAQTAVGSEMWTEDADGRLCRI</sequence>
<reference evidence="7 8" key="1">
    <citation type="submission" date="2023-01" db="EMBL/GenBank/DDBJ databases">
        <title>Analysis of 21 Apiospora genomes using comparative genomics revels a genus with tremendous synthesis potential of carbohydrate active enzymes and secondary metabolites.</title>
        <authorList>
            <person name="Sorensen T."/>
        </authorList>
    </citation>
    <scope>NUCLEOTIDE SEQUENCE [LARGE SCALE GENOMIC DNA]</scope>
    <source>
        <strain evidence="7 8">CBS 135458</strain>
    </source>
</reference>
<dbReference type="Pfam" id="PF08031">
    <property type="entry name" value="BBE"/>
    <property type="match status" value="1"/>
</dbReference>
<proteinExistence type="inferred from homology"/>
<accession>A0ABR1UKT3</accession>